<evidence type="ECO:0000313" key="3">
    <source>
        <dbReference type="Proteomes" id="UP000092154"/>
    </source>
</evidence>
<sequence length="186" mass="20427">MTAAQLPMTLEIRHPLPLLEEDASKLESFMAEELGGPGDGCWTTQANLAQRSIPGGLDASVMPGTISDTIQLVRQLGERHLWIDALCIVQDDPDDKEVQIGAMDHIYSSSVFTIFAAGATSVRDPLHGVCPCTRHPDQRIARIQGLHLVIPPPVANEAIASSVWNKRGCTYQEIMLLRCRIFFTSH</sequence>
<proteinExistence type="predicted"/>
<organism evidence="2 3">
    <name type="scientific">Rhizopogon vinicolor AM-OR11-026</name>
    <dbReference type="NCBI Taxonomy" id="1314800"/>
    <lineage>
        <taxon>Eukaryota</taxon>
        <taxon>Fungi</taxon>
        <taxon>Dikarya</taxon>
        <taxon>Basidiomycota</taxon>
        <taxon>Agaricomycotina</taxon>
        <taxon>Agaricomycetes</taxon>
        <taxon>Agaricomycetidae</taxon>
        <taxon>Boletales</taxon>
        <taxon>Suillineae</taxon>
        <taxon>Rhizopogonaceae</taxon>
        <taxon>Rhizopogon</taxon>
    </lineage>
</organism>
<evidence type="ECO:0000313" key="2">
    <source>
        <dbReference type="EMBL" id="OAX40976.1"/>
    </source>
</evidence>
<evidence type="ECO:0000259" key="1">
    <source>
        <dbReference type="Pfam" id="PF06985"/>
    </source>
</evidence>
<reference evidence="2 3" key="1">
    <citation type="submission" date="2016-06" db="EMBL/GenBank/DDBJ databases">
        <title>Comparative genomics of the ectomycorrhizal sister species Rhizopogon vinicolor and Rhizopogon vesiculosus (Basidiomycota: Boletales) reveals a divergence of the mating type B locus.</title>
        <authorList>
            <consortium name="DOE Joint Genome Institute"/>
            <person name="Mujic A.B."/>
            <person name="Kuo A."/>
            <person name="Tritt A."/>
            <person name="Lipzen A."/>
            <person name="Chen C."/>
            <person name="Johnson J."/>
            <person name="Sharma A."/>
            <person name="Barry K."/>
            <person name="Grigoriev I.V."/>
            <person name="Spatafora J.W."/>
        </authorList>
    </citation>
    <scope>NUCLEOTIDE SEQUENCE [LARGE SCALE GENOMIC DNA]</scope>
    <source>
        <strain evidence="2 3">AM-OR11-026</strain>
    </source>
</reference>
<dbReference type="EMBL" id="KV448194">
    <property type="protein sequence ID" value="OAX40976.1"/>
    <property type="molecule type" value="Genomic_DNA"/>
</dbReference>
<dbReference type="InterPro" id="IPR010730">
    <property type="entry name" value="HET"/>
</dbReference>
<dbReference type="Proteomes" id="UP000092154">
    <property type="component" value="Unassembled WGS sequence"/>
</dbReference>
<dbReference type="Pfam" id="PF06985">
    <property type="entry name" value="HET"/>
    <property type="match status" value="1"/>
</dbReference>
<gene>
    <name evidence="2" type="ORF">K503DRAFT_798363</name>
</gene>
<dbReference type="OrthoDB" id="5125733at2759"/>
<dbReference type="InParanoid" id="A0A1B7N811"/>
<keyword evidence="3" id="KW-1185">Reference proteome</keyword>
<dbReference type="PANTHER" id="PTHR33112:SF12">
    <property type="entry name" value="HETEROKARYON INCOMPATIBILITY DOMAIN-CONTAINING PROTEIN"/>
    <property type="match status" value="1"/>
</dbReference>
<dbReference type="PANTHER" id="PTHR33112">
    <property type="entry name" value="DOMAIN PROTEIN, PUTATIVE-RELATED"/>
    <property type="match status" value="1"/>
</dbReference>
<accession>A0A1B7N811</accession>
<protein>
    <submittedName>
        <fullName evidence="2">HET-domain-containing protein</fullName>
    </submittedName>
</protein>
<dbReference type="STRING" id="1314800.A0A1B7N811"/>
<dbReference type="AlphaFoldDB" id="A0A1B7N811"/>
<name>A0A1B7N811_9AGAM</name>
<feature type="domain" description="Heterokaryon incompatibility" evidence="1">
    <location>
        <begin position="42"/>
        <end position="173"/>
    </location>
</feature>